<reference evidence="2 3" key="1">
    <citation type="submission" date="2019-08" db="EMBL/GenBank/DDBJ databases">
        <title>Actinomadura sp. nov. CYP1-5 isolated from mountain soil.</title>
        <authorList>
            <person name="Songsumanus A."/>
            <person name="Kuncharoen N."/>
            <person name="Kudo T."/>
            <person name="Yuki M."/>
            <person name="Igarashi Y."/>
            <person name="Tanasupawat S."/>
        </authorList>
    </citation>
    <scope>NUCLEOTIDE SEQUENCE [LARGE SCALE GENOMIC DNA]</scope>
    <source>
        <strain evidence="2 3">GKU157</strain>
    </source>
</reference>
<dbReference type="AlphaFoldDB" id="A0A5D0U4U0"/>
<evidence type="ECO:0000256" key="1">
    <source>
        <dbReference type="SAM" id="Phobius"/>
    </source>
</evidence>
<feature type="transmembrane region" description="Helical" evidence="1">
    <location>
        <begin position="141"/>
        <end position="160"/>
    </location>
</feature>
<feature type="transmembrane region" description="Helical" evidence="1">
    <location>
        <begin position="172"/>
        <end position="191"/>
    </location>
</feature>
<feature type="transmembrane region" description="Helical" evidence="1">
    <location>
        <begin position="230"/>
        <end position="249"/>
    </location>
</feature>
<dbReference type="Proteomes" id="UP000322634">
    <property type="component" value="Unassembled WGS sequence"/>
</dbReference>
<protein>
    <submittedName>
        <fullName evidence="2">Uncharacterized protein</fullName>
    </submittedName>
</protein>
<comment type="caution">
    <text evidence="2">The sequence shown here is derived from an EMBL/GenBank/DDBJ whole genome shotgun (WGS) entry which is preliminary data.</text>
</comment>
<feature type="transmembrane region" description="Helical" evidence="1">
    <location>
        <begin position="285"/>
        <end position="306"/>
    </location>
</feature>
<accession>A0A5D0U4U0</accession>
<feature type="transmembrane region" description="Helical" evidence="1">
    <location>
        <begin position="74"/>
        <end position="95"/>
    </location>
</feature>
<keyword evidence="1" id="KW-0812">Transmembrane</keyword>
<dbReference type="EMBL" id="VSFF01000008">
    <property type="protein sequence ID" value="TYC13087.1"/>
    <property type="molecule type" value="Genomic_DNA"/>
</dbReference>
<name>A0A5D0U4U0_9ACTN</name>
<sequence length="320" mass="34782">MTDLSDRYRRLLRWYPRDHRRDHEDEMLGVLLAAARPGQAGPSLRETADLVLGGLRVRVSRTVARASGTGWRDALAVAGVLLPLVLSLTAVRLVISLWQRGLADTPAWLPVWPPVWPSDWSARMIWPVVAVLALAGARRPAALGAVGAIAWWAVIVGGEYARHDATASVLTVWWPMLGLLAVAGLAAGPGPRRGRRILRQDKTLLAATGLFLASTVVIEMLRFAPFLYRYYYDRCEIVAAAVVGVLVLWSPVGRRLAVLLIAPAVSFVLLYQVRGGGTVPNESLTVLFAVLLVSVAVFVVGAVFLGPAERIVRLVRKGGW</sequence>
<proteinExistence type="predicted"/>
<dbReference type="OrthoDB" id="5150238at2"/>
<keyword evidence="3" id="KW-1185">Reference proteome</keyword>
<evidence type="ECO:0000313" key="3">
    <source>
        <dbReference type="Proteomes" id="UP000322634"/>
    </source>
</evidence>
<organism evidence="2 3">
    <name type="scientific">Actinomadura syzygii</name>
    <dbReference type="NCBI Taxonomy" id="1427538"/>
    <lineage>
        <taxon>Bacteria</taxon>
        <taxon>Bacillati</taxon>
        <taxon>Actinomycetota</taxon>
        <taxon>Actinomycetes</taxon>
        <taxon>Streptosporangiales</taxon>
        <taxon>Thermomonosporaceae</taxon>
        <taxon>Actinomadura</taxon>
    </lineage>
</organism>
<evidence type="ECO:0000313" key="2">
    <source>
        <dbReference type="EMBL" id="TYC13087.1"/>
    </source>
</evidence>
<keyword evidence="1" id="KW-0472">Membrane</keyword>
<feature type="transmembrane region" description="Helical" evidence="1">
    <location>
        <begin position="115"/>
        <end position="134"/>
    </location>
</feature>
<feature type="transmembrane region" description="Helical" evidence="1">
    <location>
        <begin position="203"/>
        <end position="224"/>
    </location>
</feature>
<gene>
    <name evidence="2" type="ORF">FXF65_21500</name>
</gene>
<dbReference type="RefSeq" id="WP_148351783.1">
    <property type="nucleotide sequence ID" value="NZ_JBHSBF010000043.1"/>
</dbReference>
<keyword evidence="1" id="KW-1133">Transmembrane helix</keyword>
<feature type="transmembrane region" description="Helical" evidence="1">
    <location>
        <begin position="256"/>
        <end position="273"/>
    </location>
</feature>